<proteinExistence type="predicted"/>
<feature type="transmembrane region" description="Helical" evidence="5">
    <location>
        <begin position="155"/>
        <end position="177"/>
    </location>
</feature>
<keyword evidence="5" id="KW-0472">Membrane</keyword>
<keyword evidence="5" id="KW-0812">Transmembrane</keyword>
<feature type="signal peptide" evidence="6">
    <location>
        <begin position="1"/>
        <end position="28"/>
    </location>
</feature>
<keyword evidence="3" id="KW-0325">Glycoprotein</keyword>
<accession>A0A5F9CAH5</accession>
<dbReference type="InterPro" id="IPR003599">
    <property type="entry name" value="Ig_sub"/>
</dbReference>
<name>A0A5F9CAH5_RABIT</name>
<dbReference type="FunFam" id="2.60.40.10:FF:000295">
    <property type="entry name" value="Tyrosine-protein phosphatase non-receptor type substrate 1"/>
    <property type="match status" value="1"/>
</dbReference>
<feature type="chain" id="PRO_5023883633" description="Ig-like domain-containing protein" evidence="6">
    <location>
        <begin position="29"/>
        <end position="182"/>
    </location>
</feature>
<dbReference type="Ensembl" id="ENSOCUT00000056555.1">
    <property type="protein sequence ID" value="ENSOCUP00000030026.1"/>
    <property type="gene ID" value="ENSOCUG00000025546.3"/>
</dbReference>
<dbReference type="GeneTree" id="ENSGT00960000186656"/>
<keyword evidence="2" id="KW-1015">Disulfide bond</keyword>
<dbReference type="Gene3D" id="2.60.40.10">
    <property type="entry name" value="Immunoglobulins"/>
    <property type="match status" value="1"/>
</dbReference>
<dbReference type="Pfam" id="PF07686">
    <property type="entry name" value="V-set"/>
    <property type="match status" value="1"/>
</dbReference>
<evidence type="ECO:0000259" key="7">
    <source>
        <dbReference type="PROSITE" id="PS50835"/>
    </source>
</evidence>
<organism evidence="8 9">
    <name type="scientific">Oryctolagus cuniculus</name>
    <name type="common">Rabbit</name>
    <dbReference type="NCBI Taxonomy" id="9986"/>
    <lineage>
        <taxon>Eukaryota</taxon>
        <taxon>Metazoa</taxon>
        <taxon>Chordata</taxon>
        <taxon>Craniata</taxon>
        <taxon>Vertebrata</taxon>
        <taxon>Euteleostomi</taxon>
        <taxon>Mammalia</taxon>
        <taxon>Eutheria</taxon>
        <taxon>Euarchontoglires</taxon>
        <taxon>Glires</taxon>
        <taxon>Lagomorpha</taxon>
        <taxon>Leporidae</taxon>
        <taxon>Oryctolagus</taxon>
    </lineage>
</organism>
<keyword evidence="1 6" id="KW-0732">Signal</keyword>
<dbReference type="PROSITE" id="PS50835">
    <property type="entry name" value="IG_LIKE"/>
    <property type="match status" value="1"/>
</dbReference>
<dbReference type="InterPro" id="IPR051755">
    <property type="entry name" value="Ig-like_CS_Receptor"/>
</dbReference>
<dbReference type="SUPFAM" id="SSF48726">
    <property type="entry name" value="Immunoglobulin"/>
    <property type="match status" value="1"/>
</dbReference>
<evidence type="ECO:0000256" key="3">
    <source>
        <dbReference type="ARBA" id="ARBA00023180"/>
    </source>
</evidence>
<dbReference type="InterPro" id="IPR036179">
    <property type="entry name" value="Ig-like_dom_sf"/>
</dbReference>
<evidence type="ECO:0000313" key="8">
    <source>
        <dbReference type="Ensembl" id="ENSOCUP00000030026.1"/>
    </source>
</evidence>
<dbReference type="InterPro" id="IPR007110">
    <property type="entry name" value="Ig-like_dom"/>
</dbReference>
<reference evidence="8" key="3">
    <citation type="submission" date="2025-09" db="UniProtKB">
        <authorList>
            <consortium name="Ensembl"/>
        </authorList>
    </citation>
    <scope>IDENTIFICATION</scope>
    <source>
        <strain evidence="8">Thorbecke</strain>
    </source>
</reference>
<dbReference type="InterPro" id="IPR013106">
    <property type="entry name" value="Ig_V-set"/>
</dbReference>
<keyword evidence="4" id="KW-0393">Immunoglobulin domain</keyword>
<protein>
    <recommendedName>
        <fullName evidence="7">Ig-like domain-containing protein</fullName>
    </recommendedName>
</protein>
<dbReference type="Proteomes" id="UP000001811">
    <property type="component" value="Chromosome 4"/>
</dbReference>
<evidence type="ECO:0000256" key="1">
    <source>
        <dbReference type="ARBA" id="ARBA00022729"/>
    </source>
</evidence>
<reference evidence="8" key="2">
    <citation type="submission" date="2025-08" db="UniProtKB">
        <authorList>
            <consortium name="Ensembl"/>
        </authorList>
    </citation>
    <scope>IDENTIFICATION</scope>
    <source>
        <strain evidence="8">Thorbecke</strain>
    </source>
</reference>
<dbReference type="EMBL" id="AAGW02060569">
    <property type="status" value="NOT_ANNOTATED_CDS"/>
    <property type="molecule type" value="Genomic_DNA"/>
</dbReference>
<evidence type="ECO:0000256" key="4">
    <source>
        <dbReference type="ARBA" id="ARBA00023319"/>
    </source>
</evidence>
<reference evidence="8 9" key="1">
    <citation type="journal article" date="2011" name="Nature">
        <title>A high-resolution map of human evolutionary constraint using 29 mammals.</title>
        <authorList>
            <person name="Lindblad-Toh K."/>
            <person name="Garber M."/>
            <person name="Zuk O."/>
            <person name="Lin M.F."/>
            <person name="Parker B.J."/>
            <person name="Washietl S."/>
            <person name="Kheradpour P."/>
            <person name="Ernst J."/>
            <person name="Jordan G."/>
            <person name="Mauceli E."/>
            <person name="Ward L.D."/>
            <person name="Lowe C.B."/>
            <person name="Holloway A.K."/>
            <person name="Clamp M."/>
            <person name="Gnerre S."/>
            <person name="Alfoldi J."/>
            <person name="Beal K."/>
            <person name="Chang J."/>
            <person name="Clawson H."/>
            <person name="Cuff J."/>
            <person name="Di Palma F."/>
            <person name="Fitzgerald S."/>
            <person name="Flicek P."/>
            <person name="Guttman M."/>
            <person name="Hubisz M.J."/>
            <person name="Jaffe D.B."/>
            <person name="Jungreis I."/>
            <person name="Kent W.J."/>
            <person name="Kostka D."/>
            <person name="Lara M."/>
            <person name="Martins A.L."/>
            <person name="Massingham T."/>
            <person name="Moltke I."/>
            <person name="Raney B.J."/>
            <person name="Rasmussen M.D."/>
            <person name="Robinson J."/>
            <person name="Stark A."/>
            <person name="Vilella A.J."/>
            <person name="Wen J."/>
            <person name="Xie X."/>
            <person name="Zody M.C."/>
            <person name="Baldwin J."/>
            <person name="Bloom T."/>
            <person name="Chin C.W."/>
            <person name="Heiman D."/>
            <person name="Nicol R."/>
            <person name="Nusbaum C."/>
            <person name="Young S."/>
            <person name="Wilkinson J."/>
            <person name="Worley K.C."/>
            <person name="Kovar C.L."/>
            <person name="Muzny D.M."/>
            <person name="Gibbs R.A."/>
            <person name="Cree A."/>
            <person name="Dihn H.H."/>
            <person name="Fowler G."/>
            <person name="Jhangiani S."/>
            <person name="Joshi V."/>
            <person name="Lee S."/>
            <person name="Lewis L.R."/>
            <person name="Nazareth L.V."/>
            <person name="Okwuonu G."/>
            <person name="Santibanez J."/>
            <person name="Warren W.C."/>
            <person name="Mardis E.R."/>
            <person name="Weinstock G.M."/>
            <person name="Wilson R.K."/>
            <person name="Delehaunty K."/>
            <person name="Dooling D."/>
            <person name="Fronik C."/>
            <person name="Fulton L."/>
            <person name="Fulton B."/>
            <person name="Graves T."/>
            <person name="Minx P."/>
            <person name="Sodergren E."/>
            <person name="Birney E."/>
            <person name="Margulies E.H."/>
            <person name="Herrero J."/>
            <person name="Green E.D."/>
            <person name="Haussler D."/>
            <person name="Siepel A."/>
            <person name="Goldman N."/>
            <person name="Pollard K.S."/>
            <person name="Pedersen J.S."/>
            <person name="Lander E.S."/>
            <person name="Kellis M."/>
        </authorList>
    </citation>
    <scope>NUCLEOTIDE SEQUENCE [LARGE SCALE GENOMIC DNA]</scope>
    <source>
        <strain evidence="8 9">Thorbecke inbred</strain>
    </source>
</reference>
<keyword evidence="5" id="KW-1133">Transmembrane helix</keyword>
<dbReference type="Bgee" id="ENSOCUG00000025546">
    <property type="expression patterns" value="Expressed in blood and 16 other cell types or tissues"/>
</dbReference>
<sequence>MPASASQPPLPCAFLLLMLLLQLTAAAAQEELQVTQPDRWVSVAEGDAATLRCTVNTLLPVGPMKWFSGAGPDRKMIYNFKGDQDPRVTNVSDTTKRNNMDFSIRIRDITPADAGTYYCVKFQKLDADNMEFKSGGGTQVSVSDQDRKSSSTAPLLTALLLGPKVLLAVGVSVIIVLKKQKT</sequence>
<feature type="domain" description="Ig-like" evidence="7">
    <location>
        <begin position="30"/>
        <end position="119"/>
    </location>
</feature>
<dbReference type="InterPro" id="IPR013783">
    <property type="entry name" value="Ig-like_fold"/>
</dbReference>
<evidence type="ECO:0000256" key="5">
    <source>
        <dbReference type="SAM" id="Phobius"/>
    </source>
</evidence>
<evidence type="ECO:0000313" key="9">
    <source>
        <dbReference type="Proteomes" id="UP000001811"/>
    </source>
</evidence>
<dbReference type="PANTHER" id="PTHR19971">
    <property type="entry name" value="SIGNAL-REGULATORY PROTEIN BETA"/>
    <property type="match status" value="1"/>
</dbReference>
<evidence type="ECO:0000256" key="6">
    <source>
        <dbReference type="SAM" id="SignalP"/>
    </source>
</evidence>
<evidence type="ECO:0000256" key="2">
    <source>
        <dbReference type="ARBA" id="ARBA00023157"/>
    </source>
</evidence>
<dbReference type="AlphaFoldDB" id="A0A5F9CAH5"/>
<dbReference type="SMART" id="SM00409">
    <property type="entry name" value="IG"/>
    <property type="match status" value="1"/>
</dbReference>
<keyword evidence="9" id="KW-1185">Reference proteome</keyword>